<dbReference type="SUPFAM" id="SSF103473">
    <property type="entry name" value="MFS general substrate transporter"/>
    <property type="match status" value="1"/>
</dbReference>
<evidence type="ECO:0000259" key="8">
    <source>
        <dbReference type="PROSITE" id="PS50850"/>
    </source>
</evidence>
<keyword evidence="4 7" id="KW-0812">Transmembrane</keyword>
<keyword evidence="2" id="KW-0813">Transport</keyword>
<feature type="transmembrane region" description="Helical" evidence="7">
    <location>
        <begin position="235"/>
        <end position="255"/>
    </location>
</feature>
<dbReference type="PANTHER" id="PTHR42718:SF47">
    <property type="entry name" value="METHYL VIOLOGEN RESISTANCE PROTEIN SMVA"/>
    <property type="match status" value="1"/>
</dbReference>
<feature type="transmembrane region" description="Helical" evidence="7">
    <location>
        <begin position="463"/>
        <end position="483"/>
    </location>
</feature>
<feature type="transmembrane region" description="Helical" evidence="7">
    <location>
        <begin position="115"/>
        <end position="140"/>
    </location>
</feature>
<feature type="transmembrane region" description="Helical" evidence="7">
    <location>
        <begin position="211"/>
        <end position="229"/>
    </location>
</feature>
<dbReference type="Gene3D" id="1.20.1720.10">
    <property type="entry name" value="Multidrug resistance protein D"/>
    <property type="match status" value="1"/>
</dbReference>
<dbReference type="InterPro" id="IPR011701">
    <property type="entry name" value="MFS"/>
</dbReference>
<feature type="domain" description="Major facilitator superfamily (MFS) profile" evidence="8">
    <location>
        <begin position="24"/>
        <end position="488"/>
    </location>
</feature>
<organism evidence="9 10">
    <name type="scientific">Nocardia aurantia</name>
    <dbReference type="NCBI Taxonomy" id="2585199"/>
    <lineage>
        <taxon>Bacteria</taxon>
        <taxon>Bacillati</taxon>
        <taxon>Actinomycetota</taxon>
        <taxon>Actinomycetes</taxon>
        <taxon>Mycobacteriales</taxon>
        <taxon>Nocardiaceae</taxon>
        <taxon>Nocardia</taxon>
    </lineage>
</organism>
<feature type="transmembrane region" description="Helical" evidence="7">
    <location>
        <begin position="413"/>
        <end position="430"/>
    </location>
</feature>
<accession>A0A7K0DKE8</accession>
<dbReference type="RefSeq" id="WP_153340263.1">
    <property type="nucleotide sequence ID" value="NZ_WEGI01000003.1"/>
</dbReference>
<feature type="transmembrane region" description="Helical" evidence="7">
    <location>
        <begin position="174"/>
        <end position="199"/>
    </location>
</feature>
<dbReference type="GO" id="GO:0022857">
    <property type="term" value="F:transmembrane transporter activity"/>
    <property type="evidence" value="ECO:0007669"/>
    <property type="project" value="InterPro"/>
</dbReference>
<evidence type="ECO:0000256" key="1">
    <source>
        <dbReference type="ARBA" id="ARBA00004651"/>
    </source>
</evidence>
<dbReference type="GO" id="GO:0005886">
    <property type="term" value="C:plasma membrane"/>
    <property type="evidence" value="ECO:0007669"/>
    <property type="project" value="UniProtKB-SubCell"/>
</dbReference>
<evidence type="ECO:0000256" key="6">
    <source>
        <dbReference type="ARBA" id="ARBA00023136"/>
    </source>
</evidence>
<dbReference type="AlphaFoldDB" id="A0A7K0DKE8"/>
<dbReference type="InterPro" id="IPR020846">
    <property type="entry name" value="MFS_dom"/>
</dbReference>
<name>A0A7K0DKE8_9NOCA</name>
<dbReference type="PROSITE" id="PS50850">
    <property type="entry name" value="MFS"/>
    <property type="match status" value="1"/>
</dbReference>
<feature type="transmembrane region" description="Helical" evidence="7">
    <location>
        <begin position="276"/>
        <end position="298"/>
    </location>
</feature>
<evidence type="ECO:0000256" key="3">
    <source>
        <dbReference type="ARBA" id="ARBA00022475"/>
    </source>
</evidence>
<proteinExistence type="predicted"/>
<keyword evidence="6 7" id="KW-0472">Membrane</keyword>
<feature type="transmembrane region" description="Helical" evidence="7">
    <location>
        <begin position="310"/>
        <end position="329"/>
    </location>
</feature>
<evidence type="ECO:0000313" key="9">
    <source>
        <dbReference type="EMBL" id="MQY26283.1"/>
    </source>
</evidence>
<dbReference type="Proteomes" id="UP000431401">
    <property type="component" value="Unassembled WGS sequence"/>
</dbReference>
<feature type="transmembrane region" description="Helical" evidence="7">
    <location>
        <begin position="21"/>
        <end position="45"/>
    </location>
</feature>
<dbReference type="Pfam" id="PF07690">
    <property type="entry name" value="MFS_1"/>
    <property type="match status" value="1"/>
</dbReference>
<keyword evidence="10" id="KW-1185">Reference proteome</keyword>
<dbReference type="InterPro" id="IPR036259">
    <property type="entry name" value="MFS_trans_sf"/>
</dbReference>
<dbReference type="PRINTS" id="PR01036">
    <property type="entry name" value="TCRTETB"/>
</dbReference>
<feature type="transmembrane region" description="Helical" evidence="7">
    <location>
        <begin position="57"/>
        <end position="78"/>
    </location>
</feature>
<dbReference type="CDD" id="cd17321">
    <property type="entry name" value="MFS_MMR_MDR_like"/>
    <property type="match status" value="1"/>
</dbReference>
<evidence type="ECO:0000256" key="5">
    <source>
        <dbReference type="ARBA" id="ARBA00022989"/>
    </source>
</evidence>
<keyword evidence="5 7" id="KW-1133">Transmembrane helix</keyword>
<evidence type="ECO:0000256" key="4">
    <source>
        <dbReference type="ARBA" id="ARBA00022692"/>
    </source>
</evidence>
<feature type="transmembrane region" description="Helical" evidence="7">
    <location>
        <begin position="90"/>
        <end position="109"/>
    </location>
</feature>
<feature type="transmembrane region" description="Helical" evidence="7">
    <location>
        <begin position="147"/>
        <end position="168"/>
    </location>
</feature>
<comment type="caution">
    <text evidence="9">The sequence shown here is derived from an EMBL/GenBank/DDBJ whole genome shotgun (WGS) entry which is preliminary data.</text>
</comment>
<feature type="transmembrane region" description="Helical" evidence="7">
    <location>
        <begin position="341"/>
        <end position="362"/>
    </location>
</feature>
<evidence type="ECO:0000256" key="7">
    <source>
        <dbReference type="SAM" id="Phobius"/>
    </source>
</evidence>
<dbReference type="PANTHER" id="PTHR42718">
    <property type="entry name" value="MAJOR FACILITATOR SUPERFAMILY MULTIDRUG TRANSPORTER MFSC"/>
    <property type="match status" value="1"/>
</dbReference>
<protein>
    <submittedName>
        <fullName evidence="9">Antiseptic resistance protein</fullName>
    </submittedName>
</protein>
<sequence length="496" mass="50295">MTSTDIRVSGAAPQVGSPRRAWLGLAVLLLPVLLVSMDVSVLFLAMPTLSAALDPSAMQQLWILDVYGFVLAGLLITMGNLGDRFGRRRILLGGATIFGIGSVLGAFAPSAGVLIAARALMGAGGATLLPSSLALISALFAEPRARAAAIGVWTAFFAGGSAVGPIIGGLLLNHFWWGSAFLVNLPVLVVFLALGALLLPEHRAGRGPLDPISVVLSIGGILPLIYAVKHAAADGVAITDGVFAVIGAGLLWAFLRRQRHLDDPLLDLSLFRRTGFTVAIGSSTIGMLALSGLGYLGSVYLQSVTGRDPLAAAFLSIPAAAMVFVVSMGGARIGRRLGAPVSFAVALGTAAAGNLLMLGIGVDGGVGWYVAGSTIAGFGYGLCFTLVSDVAISAVPPQRAGAAAGISETSFELGNGLGLSLLGSLVTLVFRSKGHFESTLGETLAHGDAGLAHAARAAYVSGVHAAIVVAAGLLAAMAVVALLSARRRDDTAPAPR</sequence>
<gene>
    <name evidence="9" type="primary">qacA_2</name>
    <name evidence="9" type="ORF">NRB56_18460</name>
</gene>
<comment type="subcellular location">
    <subcellularLocation>
        <location evidence="1">Cell membrane</location>
        <topology evidence="1">Multi-pass membrane protein</topology>
    </subcellularLocation>
</comment>
<evidence type="ECO:0000256" key="2">
    <source>
        <dbReference type="ARBA" id="ARBA00022448"/>
    </source>
</evidence>
<reference evidence="9 10" key="1">
    <citation type="submission" date="2019-10" db="EMBL/GenBank/DDBJ databases">
        <title>Nocardia macrotermitis sp. nov. and Nocardia aurantia sp. nov., isolated from the gut of fungus growing-termite Macrotermes natalensis.</title>
        <authorList>
            <person name="Benndorf R."/>
            <person name="Schwitalla J."/>
            <person name="Martin K."/>
            <person name="De Beer W."/>
            <person name="Kaster A.-K."/>
            <person name="Vollmers J."/>
            <person name="Poulsen M."/>
            <person name="Beemelmanns C."/>
        </authorList>
    </citation>
    <scope>NUCLEOTIDE SEQUENCE [LARGE SCALE GENOMIC DNA]</scope>
    <source>
        <strain evidence="9 10">RB56</strain>
    </source>
</reference>
<evidence type="ECO:0000313" key="10">
    <source>
        <dbReference type="Proteomes" id="UP000431401"/>
    </source>
</evidence>
<dbReference type="Gene3D" id="1.20.1250.20">
    <property type="entry name" value="MFS general substrate transporter like domains"/>
    <property type="match status" value="1"/>
</dbReference>
<dbReference type="EMBL" id="WEGI01000003">
    <property type="protein sequence ID" value="MQY26283.1"/>
    <property type="molecule type" value="Genomic_DNA"/>
</dbReference>
<keyword evidence="3" id="KW-1003">Cell membrane</keyword>
<feature type="transmembrane region" description="Helical" evidence="7">
    <location>
        <begin position="368"/>
        <end position="392"/>
    </location>
</feature>
<dbReference type="OrthoDB" id="9781469at2"/>